<sequence>MTSAPLEPFAVTIDFATGALVPDPDVLDRRLADLDGYFVADIDDPGVGAYTVHEVRVPPTGNNLLSSTTVLAPGKVGDEYFFTKGHFHAIRDRAEIYLTLSGEGLLVMALEDGRTVTKEMRPGIANYVPGHWAHRSVNTGTTPLVFYAVYIGDAGYDYATIAERGFPVIVVEGEEGPEVRPNPRYVAS</sequence>
<feature type="domain" description="Glucose-6-phosphate isomerase prokaryote" evidence="7">
    <location>
        <begin position="64"/>
        <end position="173"/>
    </location>
</feature>
<keyword evidence="8" id="KW-0413">Isomerase</keyword>
<dbReference type="Proteomes" id="UP001596138">
    <property type="component" value="Unassembled WGS sequence"/>
</dbReference>
<evidence type="ECO:0000256" key="4">
    <source>
        <dbReference type="ARBA" id="ARBA00022432"/>
    </source>
</evidence>
<accession>A0ABW1SZ57</accession>
<evidence type="ECO:0000256" key="3">
    <source>
        <dbReference type="ARBA" id="ARBA00011952"/>
    </source>
</evidence>
<dbReference type="EC" id="5.3.1.9" evidence="3"/>
<gene>
    <name evidence="8" type="ORF">ACFQGU_05340</name>
</gene>
<dbReference type="CDD" id="cd02218">
    <property type="entry name" value="cupin_PGI"/>
    <property type="match status" value="1"/>
</dbReference>
<evidence type="ECO:0000256" key="2">
    <source>
        <dbReference type="ARBA" id="ARBA00006542"/>
    </source>
</evidence>
<evidence type="ECO:0000313" key="9">
    <source>
        <dbReference type="Proteomes" id="UP001596138"/>
    </source>
</evidence>
<keyword evidence="5" id="KW-0324">Glycolysis</keyword>
<keyword evidence="9" id="KW-1185">Reference proteome</keyword>
<dbReference type="Pfam" id="PF06560">
    <property type="entry name" value="GPI"/>
    <property type="match status" value="1"/>
</dbReference>
<protein>
    <recommendedName>
        <fullName evidence="3">glucose-6-phosphate isomerase</fullName>
        <ecNumber evidence="3">5.3.1.9</ecNumber>
    </recommendedName>
</protein>
<evidence type="ECO:0000313" key="8">
    <source>
        <dbReference type="EMBL" id="MFC6237289.1"/>
    </source>
</evidence>
<evidence type="ECO:0000256" key="1">
    <source>
        <dbReference type="ARBA" id="ARBA00004926"/>
    </source>
</evidence>
<comment type="caution">
    <text evidence="8">The sequence shown here is derived from an EMBL/GenBank/DDBJ whole genome shotgun (WGS) entry which is preliminary data.</text>
</comment>
<evidence type="ECO:0000259" key="7">
    <source>
        <dbReference type="Pfam" id="PF06560"/>
    </source>
</evidence>
<reference evidence="9" key="1">
    <citation type="journal article" date="2019" name="Int. J. Syst. Evol. Microbiol.">
        <title>The Global Catalogue of Microorganisms (GCM) 10K type strain sequencing project: providing services to taxonomists for standard genome sequencing and annotation.</title>
        <authorList>
            <consortium name="The Broad Institute Genomics Platform"/>
            <consortium name="The Broad Institute Genome Sequencing Center for Infectious Disease"/>
            <person name="Wu L."/>
            <person name="Ma J."/>
        </authorList>
    </citation>
    <scope>NUCLEOTIDE SEQUENCE [LARGE SCALE GENOMIC DNA]</scope>
    <source>
        <strain evidence="9">CGMCC 4.7317</strain>
    </source>
</reference>
<evidence type="ECO:0000256" key="6">
    <source>
        <dbReference type="ARBA" id="ARBA00029321"/>
    </source>
</evidence>
<evidence type="ECO:0000256" key="5">
    <source>
        <dbReference type="ARBA" id="ARBA00023152"/>
    </source>
</evidence>
<dbReference type="EMBL" id="JBHSTI010000008">
    <property type="protein sequence ID" value="MFC6237289.1"/>
    <property type="molecule type" value="Genomic_DNA"/>
</dbReference>
<proteinExistence type="inferred from homology"/>
<dbReference type="InterPro" id="IPR010551">
    <property type="entry name" value="G6P_isomerase_prok"/>
</dbReference>
<comment type="catalytic activity">
    <reaction evidence="6">
        <text>alpha-D-glucose 6-phosphate = beta-D-fructose 6-phosphate</text>
        <dbReference type="Rhea" id="RHEA:11816"/>
        <dbReference type="ChEBI" id="CHEBI:57634"/>
        <dbReference type="ChEBI" id="CHEBI:58225"/>
        <dbReference type="EC" id="5.3.1.9"/>
    </reaction>
</comment>
<dbReference type="InterPro" id="IPR014710">
    <property type="entry name" value="RmlC-like_jellyroll"/>
</dbReference>
<dbReference type="GO" id="GO:0016853">
    <property type="term" value="F:isomerase activity"/>
    <property type="evidence" value="ECO:0007669"/>
    <property type="project" value="UniProtKB-KW"/>
</dbReference>
<comment type="similarity">
    <text evidence="2">Belongs to the archaeal-type GPI family.</text>
</comment>
<comment type="pathway">
    <text evidence="1">Carbohydrate degradation; glycolysis; D-glyceraldehyde 3-phosphate and glycerone phosphate from D-glucose: step 2/4.</text>
</comment>
<dbReference type="Gene3D" id="2.60.120.10">
    <property type="entry name" value="Jelly Rolls"/>
    <property type="match status" value="1"/>
</dbReference>
<keyword evidence="4" id="KW-0312">Gluconeogenesis</keyword>
<organism evidence="8 9">
    <name type="scientific">Longivirga aurantiaca</name>
    <dbReference type="NCBI Taxonomy" id="1837743"/>
    <lineage>
        <taxon>Bacteria</taxon>
        <taxon>Bacillati</taxon>
        <taxon>Actinomycetota</taxon>
        <taxon>Actinomycetes</taxon>
        <taxon>Sporichthyales</taxon>
        <taxon>Sporichthyaceae</taxon>
        <taxon>Longivirga</taxon>
    </lineage>
</organism>
<dbReference type="SUPFAM" id="SSF51182">
    <property type="entry name" value="RmlC-like cupins"/>
    <property type="match status" value="1"/>
</dbReference>
<dbReference type="InterPro" id="IPR011051">
    <property type="entry name" value="RmlC_Cupin_sf"/>
</dbReference>
<name>A0ABW1SZ57_9ACTN</name>